<feature type="compositionally biased region" description="Basic and acidic residues" evidence="1">
    <location>
        <begin position="902"/>
        <end position="912"/>
    </location>
</feature>
<accession>A0A5J1WFK1</accession>
<feature type="compositionally biased region" description="Polar residues" evidence="1">
    <location>
        <begin position="917"/>
        <end position="928"/>
    </location>
</feature>
<name>A0A5J1WFK1_SALON</name>
<evidence type="ECO:0000313" key="3">
    <source>
        <dbReference type="EMBL" id="EBQ9949817.1"/>
    </source>
</evidence>
<feature type="region of interest" description="Disordered" evidence="1">
    <location>
        <begin position="894"/>
        <end position="928"/>
    </location>
</feature>
<gene>
    <name evidence="3" type="ORF">DNI86_22250</name>
</gene>
<comment type="caution">
    <text evidence="3">The sequence shown here is derived from an EMBL/GenBank/DDBJ whole genome shotgun (WGS) entry which is preliminary data.</text>
</comment>
<dbReference type="AlphaFoldDB" id="A0A5J1WFK1"/>
<dbReference type="InterPro" id="IPR040677">
    <property type="entry name" value="LPD7"/>
</dbReference>
<reference evidence="3" key="1">
    <citation type="submission" date="2018-06" db="EMBL/GenBank/DDBJ databases">
        <authorList>
            <person name="Ashton P.M."/>
            <person name="Dallman T."/>
            <person name="Nair S."/>
            <person name="De Pinna E."/>
            <person name="Peters T."/>
            <person name="Grant K."/>
        </authorList>
    </citation>
    <scope>NUCLEOTIDE SEQUENCE</scope>
    <source>
        <strain evidence="3">421582</strain>
    </source>
</reference>
<feature type="compositionally biased region" description="Basic and acidic residues" evidence="1">
    <location>
        <begin position="769"/>
        <end position="785"/>
    </location>
</feature>
<feature type="compositionally biased region" description="Basic and acidic residues" evidence="1">
    <location>
        <begin position="746"/>
        <end position="756"/>
    </location>
</feature>
<organism evidence="3">
    <name type="scientific">Salmonella oranienberg</name>
    <dbReference type="NCBI Taxonomy" id="28147"/>
    <lineage>
        <taxon>Bacteria</taxon>
        <taxon>Pseudomonadati</taxon>
        <taxon>Pseudomonadota</taxon>
        <taxon>Gammaproteobacteria</taxon>
        <taxon>Enterobacterales</taxon>
        <taxon>Enterobacteriaceae</taxon>
        <taxon>Salmonella</taxon>
    </lineage>
</organism>
<dbReference type="Pfam" id="PF18821">
    <property type="entry name" value="LPD7"/>
    <property type="match status" value="1"/>
</dbReference>
<sequence>MLIRCRGFNSGVKEYLEEGQKSGRELSRDELDERVILDGNLDLTELIYKSIPDKGQDRYLTFTLSFKEDEVEHDKLIAVTQEFKSFLMTAYESDEFNFYAEAHLPKIKKMEDKKTGALVDRKPHIHIVIPRKNLLTGKEMNPVGSYKQNEKYLEAFQEYINQKYEFESPRDNIRTTPTSYVDMLSRYKGDDFRAKNKQFKVDLLERVFKEDVRSRQEFYDLVAEYGETRIRNPGKPSEYIAVKLDGDKKFTNLKESVFSDHFIVQRKITKPPLEKQIISNRFSEWRQRAAEIKYMDKIASPTYRDKYYASESNERSKIISDFSNRFYEKYRGHDELRNQRQRNNQQRSPESQRGIAPPFADRLQNLPDGYVAGTQSGQGNKELLPGNARLHLANQQTNRNSGLRRSVRGTSGGGGTSPIPKQQRHSGTAFRGGPLRTVGRYARRRSKLQLTPYPVLPRLKNRIPTLEDVQRRGGFLLDAETIKGRKISVKSPSIARDVNVSTSSVPGWLIRRVKEMESPEKSINKLLRSIDREFYDIKREVLADKRFTYQEKNQLLSVMHFERLKRKDSIVNKKEGFSMGSKDIRQMMSNNRKNLSGFTISAPEPEKEQPAESRFSRVMDKLRNPVNYSKVADDSRKSVEQHLDASNLYTKRTRKGHVHYLDKTSDKTLFVDNGQLITMRKNGLSKDSVAVALELAQGRFGSTLNIKGSKKFKEMVINVVAERGMDIHFTDKRMNEVLQLRSQELEQAREQRDSGSRDTAFTIEGAELETGRKSTTSEDLKDKAENTVPDVKSENYPLYRSVSTLQGKIIKHGEAPYLDKEGNSTSYYVTLKGKDGQETTQWGVGLKDALKGFRRGHEVSLELKESRPVQVRVRDENGRFSTREAVRNVWEATRIDGPQPKKSVETSKKDLMKGFQVVNSDDPTPDFS</sequence>
<feature type="domain" description="Large polyvalent protein-associated" evidence="2">
    <location>
        <begin position="651"/>
        <end position="740"/>
    </location>
</feature>
<dbReference type="EMBL" id="AAGQUS010000030">
    <property type="protein sequence ID" value="EBQ9949817.1"/>
    <property type="molecule type" value="Genomic_DNA"/>
</dbReference>
<proteinExistence type="predicted"/>
<evidence type="ECO:0000259" key="2">
    <source>
        <dbReference type="Pfam" id="PF18821"/>
    </source>
</evidence>
<feature type="region of interest" description="Disordered" evidence="1">
    <location>
        <begin position="332"/>
        <end position="434"/>
    </location>
</feature>
<feature type="region of interest" description="Disordered" evidence="1">
    <location>
        <begin position="746"/>
        <end position="787"/>
    </location>
</feature>
<protein>
    <submittedName>
        <fullName evidence="3">MobB relaxase/mobilization protein</fullName>
    </submittedName>
</protein>
<evidence type="ECO:0000256" key="1">
    <source>
        <dbReference type="SAM" id="MobiDB-lite"/>
    </source>
</evidence>